<keyword evidence="3" id="KW-1185">Reference proteome</keyword>
<evidence type="ECO:0000313" key="2">
    <source>
        <dbReference type="EMBL" id="KAK7577982.1"/>
    </source>
</evidence>
<organism evidence="2 3">
    <name type="scientific">Parthenolecanium corni</name>
    <dbReference type="NCBI Taxonomy" id="536013"/>
    <lineage>
        <taxon>Eukaryota</taxon>
        <taxon>Metazoa</taxon>
        <taxon>Ecdysozoa</taxon>
        <taxon>Arthropoda</taxon>
        <taxon>Hexapoda</taxon>
        <taxon>Insecta</taxon>
        <taxon>Pterygota</taxon>
        <taxon>Neoptera</taxon>
        <taxon>Paraneoptera</taxon>
        <taxon>Hemiptera</taxon>
        <taxon>Sternorrhyncha</taxon>
        <taxon>Coccoidea</taxon>
        <taxon>Coccidae</taxon>
        <taxon>Parthenolecanium</taxon>
    </lineage>
</organism>
<comment type="caution">
    <text evidence="2">The sequence shown here is derived from an EMBL/GenBank/DDBJ whole genome shotgun (WGS) entry which is preliminary data.</text>
</comment>
<reference evidence="2 3" key="1">
    <citation type="submission" date="2024-03" db="EMBL/GenBank/DDBJ databases">
        <title>Adaptation during the transition from Ophiocordyceps entomopathogen to insect associate is accompanied by gene loss and intensified selection.</title>
        <authorList>
            <person name="Ward C.M."/>
            <person name="Onetto C.A."/>
            <person name="Borneman A.R."/>
        </authorList>
    </citation>
    <scope>NUCLEOTIDE SEQUENCE [LARGE SCALE GENOMIC DNA]</scope>
    <source>
        <strain evidence="2">AWRI1</strain>
        <tissue evidence="2">Single Adult Female</tissue>
    </source>
</reference>
<gene>
    <name evidence="2" type="ORF">V9T40_010187</name>
</gene>
<accession>A0AAN9TAP0</accession>
<dbReference type="Proteomes" id="UP001367676">
    <property type="component" value="Unassembled WGS sequence"/>
</dbReference>
<protein>
    <submittedName>
        <fullName evidence="2">Uncharacterized protein</fullName>
    </submittedName>
</protein>
<proteinExistence type="predicted"/>
<feature type="region of interest" description="Disordered" evidence="1">
    <location>
        <begin position="32"/>
        <end position="52"/>
    </location>
</feature>
<dbReference type="EMBL" id="JBBCAQ010000035">
    <property type="protein sequence ID" value="KAK7577982.1"/>
    <property type="molecule type" value="Genomic_DNA"/>
</dbReference>
<sequence>MTEVLKSPVSFSGGILKDRSAVSVKRYEAKPPANLSSQLGPNNGDIDAASPTFDSSRISSISNNRGERLSSTTNTTSVSFFSSSSSSLQVDPENVLATTKEVIGSQNITQTCTFCSCLNILQTAATMSSVRDSHTFVRCYMFKSVSRLKLVRVNIFVPFLPAAQNIGYSGEAIKTSLPIAT</sequence>
<evidence type="ECO:0000313" key="3">
    <source>
        <dbReference type="Proteomes" id="UP001367676"/>
    </source>
</evidence>
<evidence type="ECO:0000256" key="1">
    <source>
        <dbReference type="SAM" id="MobiDB-lite"/>
    </source>
</evidence>
<name>A0AAN9TAP0_9HEMI</name>
<dbReference type="AlphaFoldDB" id="A0AAN9TAP0"/>